<feature type="transmembrane region" description="Helical" evidence="2">
    <location>
        <begin position="641"/>
        <end position="663"/>
    </location>
</feature>
<accession>A0A814F7D4</accession>
<dbReference type="OrthoDB" id="10003277at2759"/>
<keyword evidence="2" id="KW-1133">Transmembrane helix</keyword>
<keyword evidence="2" id="KW-0812">Transmembrane</keyword>
<evidence type="ECO:0000313" key="5">
    <source>
        <dbReference type="Proteomes" id="UP000663829"/>
    </source>
</evidence>
<keyword evidence="2" id="KW-0472">Membrane</keyword>
<dbReference type="EMBL" id="CAJNOQ010002844">
    <property type="protein sequence ID" value="CAF0981973.1"/>
    <property type="molecule type" value="Genomic_DNA"/>
</dbReference>
<sequence length="1064" mass="124121">MESENDAATTTNQNLTGHEPFSIYLPEYESTPVQINIPIQHSSINIEDIQNYVRDKAKQTLKEYKNFKISLPPSITGIQETDGVKFSSLFQLPTLNELEQVATNENSSLKKLTVDQLESVKKSGEFEVDSNYFPGQKHRWALSALLQTGTEKAHAIFYKELSWSLYLLIIFARDRILSNCFSLKAALRSWKHGLLTLLGRYYEAQNTLIGLPANKSDGLNEQINNERKKFLVIELLPHNDERDIHLAFCAQVPILLQFMDEEKRYTLRKEQVKPPKMLPYPHHFLTPSNIHIDFRLHNRDLQQKIQSIILRLLDNNIPKTWFNTTKRQLLDEYKHQPENSMLSKENLANKINERILQLYLEKVFDIIQNSKEIEKCSSGLGDLIVAHSRSVLVMQDVVKCLNKQLEEHLENTKQTLIKQHPIKSKIRRWLEAKLVEAQILFVKRHEWDAHLQAIERCKTLGNLQAAYFIQRDLIFRKDNERVLRMNLKAISEPVRTIYQRRNIWFPVNWIVERTYPLPVQQIPTTFASKTGETVNDNQGRLLTDADMLIPFVSPVSFTALFSPKPFTPDYVLEQKDLKLHPNRNRKYQTFLSRLMAIWTNVRQSRTKFEALPDRGEYGRRLFCLINVIVNNFILCGICQPVLAVLAVLASPVISFLVLIYSVLHRCTRGLYDKIMFHTVIKRFARIPVQDTFLAMRVAGPGLASQYFYQVAPPEVLAVFEAFIEQEELKTYRSYIEKMLTKPIQEYEEFFNEAFHPFSATVTHPSADNENVYSRMMKNKAKYIDELNDAVQKRMKILSLKKDDDYRRIRLTETNLSLVLIEAGQLVKKWYPQRILPYLQKDIELFWNSYDLEQDDWIGLASKLLKELFFDHILVPLEHTDAHYSLQIDHLSLKKYVDMIIEAKVRDDLDAVTSVYLPQCKDKNVYTRKARHHGLLYRFFNCGPKYLYHNDKYTPVDYTSVSCHFSIPIQLPEVICVSIIIYNRDNSDNTMVSLKNVSLDDIVQLIHYNSQYYKTPVLPRSIVRNMDKNQNNNNDDDPIHQDNLLAPSTDDELSSNIVQLDENLL</sequence>
<dbReference type="Proteomes" id="UP000681722">
    <property type="component" value="Unassembled WGS sequence"/>
</dbReference>
<dbReference type="PANTHER" id="PTHR37686:SF1">
    <property type="entry name" value="LD36006P"/>
    <property type="match status" value="1"/>
</dbReference>
<evidence type="ECO:0000256" key="2">
    <source>
        <dbReference type="SAM" id="Phobius"/>
    </source>
</evidence>
<comment type="caution">
    <text evidence="3">The sequence shown here is derived from an EMBL/GenBank/DDBJ whole genome shotgun (WGS) entry which is preliminary data.</text>
</comment>
<dbReference type="AlphaFoldDB" id="A0A814F7D4"/>
<protein>
    <submittedName>
        <fullName evidence="3">Uncharacterized protein</fullName>
    </submittedName>
</protein>
<evidence type="ECO:0000256" key="1">
    <source>
        <dbReference type="SAM" id="MobiDB-lite"/>
    </source>
</evidence>
<dbReference type="PANTHER" id="PTHR37686">
    <property type="entry name" value="LD36006P"/>
    <property type="match status" value="1"/>
</dbReference>
<keyword evidence="5" id="KW-1185">Reference proteome</keyword>
<dbReference type="EMBL" id="CAJOBC010002843">
    <property type="protein sequence ID" value="CAF3754473.1"/>
    <property type="molecule type" value="Genomic_DNA"/>
</dbReference>
<name>A0A814F7D4_9BILA</name>
<evidence type="ECO:0000313" key="4">
    <source>
        <dbReference type="EMBL" id="CAF3754473.1"/>
    </source>
</evidence>
<feature type="region of interest" description="Disordered" evidence="1">
    <location>
        <begin position="1025"/>
        <end position="1047"/>
    </location>
</feature>
<gene>
    <name evidence="3" type="ORF">GPM918_LOCUS12797</name>
    <name evidence="4" type="ORF">SRO942_LOCUS12796</name>
</gene>
<dbReference type="Pfam" id="PF25228">
    <property type="entry name" value="Lips"/>
    <property type="match status" value="3"/>
</dbReference>
<proteinExistence type="predicted"/>
<evidence type="ECO:0000313" key="3">
    <source>
        <dbReference type="EMBL" id="CAF0981973.1"/>
    </source>
</evidence>
<dbReference type="Proteomes" id="UP000663829">
    <property type="component" value="Unassembled WGS sequence"/>
</dbReference>
<dbReference type="InterPro" id="IPR057435">
    <property type="entry name" value="Lips"/>
</dbReference>
<organism evidence="3 5">
    <name type="scientific">Didymodactylos carnosus</name>
    <dbReference type="NCBI Taxonomy" id="1234261"/>
    <lineage>
        <taxon>Eukaryota</taxon>
        <taxon>Metazoa</taxon>
        <taxon>Spiralia</taxon>
        <taxon>Gnathifera</taxon>
        <taxon>Rotifera</taxon>
        <taxon>Eurotatoria</taxon>
        <taxon>Bdelloidea</taxon>
        <taxon>Philodinida</taxon>
        <taxon>Philodinidae</taxon>
        <taxon>Didymodactylos</taxon>
    </lineage>
</organism>
<reference evidence="3" key="1">
    <citation type="submission" date="2021-02" db="EMBL/GenBank/DDBJ databases">
        <authorList>
            <person name="Nowell W R."/>
        </authorList>
    </citation>
    <scope>NUCLEOTIDE SEQUENCE</scope>
</reference>